<dbReference type="InterPro" id="IPR050491">
    <property type="entry name" value="AmpC-like"/>
</dbReference>
<feature type="region of interest" description="Disordered" evidence="1">
    <location>
        <begin position="301"/>
        <end position="322"/>
    </location>
</feature>
<keyword evidence="2" id="KW-0732">Signal</keyword>
<dbReference type="PANTHER" id="PTHR46825">
    <property type="entry name" value="D-ALANYL-D-ALANINE-CARBOXYPEPTIDASE/ENDOPEPTIDASE AMPH"/>
    <property type="match status" value="1"/>
</dbReference>
<dbReference type="PANTHER" id="PTHR46825:SF7">
    <property type="entry name" value="D-ALANYL-D-ALANINE CARBOXYPEPTIDASE"/>
    <property type="match status" value="1"/>
</dbReference>
<dbReference type="Proteomes" id="UP001368654">
    <property type="component" value="Unassembled WGS sequence"/>
</dbReference>
<keyword evidence="5" id="KW-1185">Reference proteome</keyword>
<dbReference type="EMBL" id="JBBDGL010000001">
    <property type="protein sequence ID" value="MEJ1154179.1"/>
    <property type="molecule type" value="Genomic_DNA"/>
</dbReference>
<accession>A0ABU8LQN2</accession>
<dbReference type="RefSeq" id="WP_337336626.1">
    <property type="nucleotide sequence ID" value="NZ_JBBDGL010000001.1"/>
</dbReference>
<reference evidence="4 5" key="1">
    <citation type="submission" date="2024-02" db="EMBL/GenBank/DDBJ databases">
        <authorList>
            <person name="Saticioglu I.B."/>
        </authorList>
    </citation>
    <scope>NUCLEOTIDE SEQUENCE [LARGE SCALE GENOMIC DNA]</scope>
    <source>
        <strain evidence="4 5">Mu-86</strain>
    </source>
</reference>
<dbReference type="Gene3D" id="3.40.710.10">
    <property type="entry name" value="DD-peptidase/beta-lactamase superfamily"/>
    <property type="match status" value="1"/>
</dbReference>
<evidence type="ECO:0000259" key="3">
    <source>
        <dbReference type="Pfam" id="PF00144"/>
    </source>
</evidence>
<evidence type="ECO:0000256" key="1">
    <source>
        <dbReference type="SAM" id="MobiDB-lite"/>
    </source>
</evidence>
<keyword evidence="4" id="KW-0378">Hydrolase</keyword>
<dbReference type="EC" id="3.1.1.103" evidence="4"/>
<organism evidence="4 5">
    <name type="scientific">Microbacterium marmarense</name>
    <dbReference type="NCBI Taxonomy" id="3122051"/>
    <lineage>
        <taxon>Bacteria</taxon>
        <taxon>Bacillati</taxon>
        <taxon>Actinomycetota</taxon>
        <taxon>Actinomycetes</taxon>
        <taxon>Micrococcales</taxon>
        <taxon>Microbacteriaceae</taxon>
        <taxon>Microbacterium</taxon>
    </lineage>
</organism>
<dbReference type="InterPro" id="IPR001466">
    <property type="entry name" value="Beta-lactam-related"/>
</dbReference>
<name>A0ABU8LQN2_9MICO</name>
<proteinExistence type="predicted"/>
<dbReference type="GO" id="GO:0016787">
    <property type="term" value="F:hydrolase activity"/>
    <property type="evidence" value="ECO:0007669"/>
    <property type="project" value="UniProtKB-KW"/>
</dbReference>
<dbReference type="PROSITE" id="PS51257">
    <property type="entry name" value="PROKAR_LIPOPROTEIN"/>
    <property type="match status" value="1"/>
</dbReference>
<dbReference type="Pfam" id="PF00144">
    <property type="entry name" value="Beta-lactamase"/>
    <property type="match status" value="1"/>
</dbReference>
<feature type="signal peptide" evidence="2">
    <location>
        <begin position="1"/>
        <end position="31"/>
    </location>
</feature>
<gene>
    <name evidence="4" type="ORF">WDU96_01020</name>
</gene>
<dbReference type="InterPro" id="IPR012338">
    <property type="entry name" value="Beta-lactam/transpept-like"/>
</dbReference>
<comment type="caution">
    <text evidence="4">The sequence shown here is derived from an EMBL/GenBank/DDBJ whole genome shotgun (WGS) entry which is preliminary data.</text>
</comment>
<evidence type="ECO:0000256" key="2">
    <source>
        <dbReference type="SAM" id="SignalP"/>
    </source>
</evidence>
<feature type="domain" description="Beta-lactamase-related" evidence="3">
    <location>
        <begin position="54"/>
        <end position="368"/>
    </location>
</feature>
<protein>
    <submittedName>
        <fullName evidence="4">Serine hydrolase domain-containing protein</fullName>
        <ecNumber evidence="4">3.1.1.103</ecNumber>
    </submittedName>
</protein>
<evidence type="ECO:0000313" key="5">
    <source>
        <dbReference type="Proteomes" id="UP001368654"/>
    </source>
</evidence>
<sequence>MTKARRRVAGATAAAFALSAALVGCSGGAQTTIDVPEQVDQSLPDETIASLEEAVTSAMIGSGSPGAIAGVWAPWSGSWVAGLGTQEVGGGAAVTTDMQFRAGLVTREMTCDALFVAQAEGKLDVDDSVVDYVAGVPDLEDVTLRQLCDSTSGIGSHESTLFEMWLQNPERVWNAQELASFGLGQERATDPGEVYSSSDSGYVLLGMALERATQLSAADYFAQYITQPLDLPATGLGSAFYGDAVLEGHLSRKVDGAYDCVEPVNVTSLSTSSGFTDSGAVTDINDLGRYAQALAAESLMPDDTDRFDDPKPPSPQSPSWHTTIGGAFQAGSLVGQNGAVPGYLTAAFADPDTGLTVAVVLNNSAAGSSFIRNLAWQLAAIASKAPAAADQTTPEAGLPWTAEQYQTDLAKRAICAAPAE</sequence>
<feature type="chain" id="PRO_5047260353" evidence="2">
    <location>
        <begin position="32"/>
        <end position="420"/>
    </location>
</feature>
<evidence type="ECO:0000313" key="4">
    <source>
        <dbReference type="EMBL" id="MEJ1154179.1"/>
    </source>
</evidence>
<dbReference type="SUPFAM" id="SSF56601">
    <property type="entry name" value="beta-lactamase/transpeptidase-like"/>
    <property type="match status" value="1"/>
</dbReference>